<gene>
    <name evidence="1" type="ORF">PG986_000513</name>
</gene>
<organism evidence="1 2">
    <name type="scientific">Apiospora aurea</name>
    <dbReference type="NCBI Taxonomy" id="335848"/>
    <lineage>
        <taxon>Eukaryota</taxon>
        <taxon>Fungi</taxon>
        <taxon>Dikarya</taxon>
        <taxon>Ascomycota</taxon>
        <taxon>Pezizomycotina</taxon>
        <taxon>Sordariomycetes</taxon>
        <taxon>Xylariomycetidae</taxon>
        <taxon>Amphisphaeriales</taxon>
        <taxon>Apiosporaceae</taxon>
        <taxon>Apiospora</taxon>
    </lineage>
</organism>
<sequence>MPGLLALPEEILLDILKALAPTPKSNVFFPECHEGKVKANGGLVVDRSSVVIHYPHSGIRKHYCSDNHPDTQRDIAVDWLAINTTCRLFRRLGKEAFFKHRRFAMFLDSPGPLQLYNVGLRLPPPSKPHHTKPEIRRQLAEMSQFLDLDRIERIIFVDNDSTSPSGLLSLPQRLKVFPKLRQCTLVYGYCTRSPQPLPPQNAYGTLQTTVTETSGENDAEKRNKVEMPTELLGLLRDIGVPEKLEVNLAIPVKDDPRACISDVGQIMANLSRNVYPMLRIKAKALKRKAEAAAASDKEA</sequence>
<dbReference type="Proteomes" id="UP001391051">
    <property type="component" value="Unassembled WGS sequence"/>
</dbReference>
<reference evidence="1 2" key="1">
    <citation type="submission" date="2023-01" db="EMBL/GenBank/DDBJ databases">
        <title>Analysis of 21 Apiospora genomes using comparative genomics revels a genus with tremendous synthesis potential of carbohydrate active enzymes and secondary metabolites.</title>
        <authorList>
            <person name="Sorensen T."/>
        </authorList>
    </citation>
    <scope>NUCLEOTIDE SEQUENCE [LARGE SCALE GENOMIC DNA]</scope>
    <source>
        <strain evidence="1 2">CBS 24483</strain>
    </source>
</reference>
<evidence type="ECO:0000313" key="2">
    <source>
        <dbReference type="Proteomes" id="UP001391051"/>
    </source>
</evidence>
<accession>A0ABR1QU82</accession>
<keyword evidence="2" id="KW-1185">Reference proteome</keyword>
<proteinExistence type="predicted"/>
<protein>
    <recommendedName>
        <fullName evidence="3">F-box domain-containing protein</fullName>
    </recommendedName>
</protein>
<dbReference type="EMBL" id="JAQQWE010000001">
    <property type="protein sequence ID" value="KAK7966236.1"/>
    <property type="molecule type" value="Genomic_DNA"/>
</dbReference>
<dbReference type="GeneID" id="92069797"/>
<comment type="caution">
    <text evidence="1">The sequence shown here is derived from an EMBL/GenBank/DDBJ whole genome shotgun (WGS) entry which is preliminary data.</text>
</comment>
<evidence type="ECO:0008006" key="3">
    <source>
        <dbReference type="Google" id="ProtNLM"/>
    </source>
</evidence>
<evidence type="ECO:0000313" key="1">
    <source>
        <dbReference type="EMBL" id="KAK7966236.1"/>
    </source>
</evidence>
<dbReference type="RefSeq" id="XP_066705628.1">
    <property type="nucleotide sequence ID" value="XM_066836735.1"/>
</dbReference>
<name>A0ABR1QU82_9PEZI</name>